<reference evidence="3 4" key="1">
    <citation type="submission" date="2018-07" db="EMBL/GenBank/DDBJ databases">
        <title>Genome sequencing of rice bacterial endophytes.</title>
        <authorList>
            <person name="Venturi V."/>
        </authorList>
    </citation>
    <scope>NUCLEOTIDE SEQUENCE [LARGE SCALE GENOMIC DNA]</scope>
    <source>
        <strain evidence="3 4">E2333</strain>
    </source>
</reference>
<dbReference type="Proteomes" id="UP000255365">
    <property type="component" value="Unassembled WGS sequence"/>
</dbReference>
<dbReference type="RefSeq" id="WP_147282626.1">
    <property type="nucleotide sequence ID" value="NZ_QRAV01000012.1"/>
</dbReference>
<evidence type="ECO:0000313" key="4">
    <source>
        <dbReference type="Proteomes" id="UP000255365"/>
    </source>
</evidence>
<organism evidence="3 4">
    <name type="scientific">Pseudomonas jessenii</name>
    <dbReference type="NCBI Taxonomy" id="77298"/>
    <lineage>
        <taxon>Bacteria</taxon>
        <taxon>Pseudomonadati</taxon>
        <taxon>Pseudomonadota</taxon>
        <taxon>Gammaproteobacteria</taxon>
        <taxon>Pseudomonadales</taxon>
        <taxon>Pseudomonadaceae</taxon>
        <taxon>Pseudomonas</taxon>
    </lineage>
</organism>
<evidence type="ECO:0008006" key="5">
    <source>
        <dbReference type="Google" id="ProtNLM"/>
    </source>
</evidence>
<accession>A0A370SAT6</accession>
<evidence type="ECO:0000256" key="2">
    <source>
        <dbReference type="SAM" id="MobiDB-lite"/>
    </source>
</evidence>
<dbReference type="EMBL" id="QRAV01000012">
    <property type="protein sequence ID" value="RDL16857.1"/>
    <property type="molecule type" value="Genomic_DNA"/>
</dbReference>
<protein>
    <recommendedName>
        <fullName evidence="5">Sulfotransferase family protein</fullName>
    </recommendedName>
</protein>
<feature type="region of interest" description="Disordered" evidence="2">
    <location>
        <begin position="576"/>
        <end position="602"/>
    </location>
</feature>
<comment type="caution">
    <text evidence="3">The sequence shown here is derived from an EMBL/GenBank/DDBJ whole genome shotgun (WGS) entry which is preliminary data.</text>
</comment>
<sequence>MSILNEFKSSPVFVHSLFRAGSTYIFSVFRRSKAGYWCYQEPMSEFVLSARNERESMLAADDNLAKVLRHPDMKGAYYSELYSVSDECISMLDESCIYDGYFATTPEQAGVPYLSGLVALAKGRPFIQECRTSSRIGVIKKALGGCHVYLWRNPWDQWWSYKVDHYFDNATQMCINATQHPDIITRLIEEVGFKGLAEGNIFEKFSWFFQNCLSPDNSYLVFYVLWFLGLKEGLTHTDLQINIDRLSDSLDYRKQVTAALEDKGVDGLDFSDCSVPQAVYGEKDRAFFQGIEERAHSLLLLSGTSQHEIDEIIALRNASEPLVWHRDVKLEANSNLIRDAERARELVLAIEQRAVDARVGYQQQLRAEQEKYAAMEAKPLVPSAEVEELESEKMAVEAERVNLEARRAQLDNEQKVLIVKRSELVSERSRLEAKLADTLVASDAKVASANAKATELESKLVYKDIELEQARLESRAMVAEFERKTHELLTSTSWRLTRPLRVLSRLIKGQGINLKASPSLIIKHQLKSSISRLIRVVVANPRIKSLAVGFLSRRPVLKTRLKRLAWGMQQNQNSVASQPMTAVDASPSHQQTSLLKRKGNGDELKSPLESFFY</sequence>
<proteinExistence type="predicted"/>
<keyword evidence="1" id="KW-0175">Coiled coil</keyword>
<feature type="coiled-coil region" evidence="1">
    <location>
        <begin position="333"/>
        <end position="413"/>
    </location>
</feature>
<evidence type="ECO:0000313" key="3">
    <source>
        <dbReference type="EMBL" id="RDL16857.1"/>
    </source>
</evidence>
<name>A0A370SAT6_PSEJE</name>
<dbReference type="AlphaFoldDB" id="A0A370SAT6"/>
<gene>
    <name evidence="3" type="ORF">DEU51_11243</name>
</gene>
<evidence type="ECO:0000256" key="1">
    <source>
        <dbReference type="SAM" id="Coils"/>
    </source>
</evidence>